<dbReference type="AlphaFoldDB" id="A0A1L9R5F5"/>
<evidence type="ECO:0000256" key="2">
    <source>
        <dbReference type="SAM" id="Phobius"/>
    </source>
</evidence>
<feature type="transmembrane region" description="Helical" evidence="2">
    <location>
        <begin position="385"/>
        <end position="409"/>
    </location>
</feature>
<feature type="transmembrane region" description="Helical" evidence="2">
    <location>
        <begin position="305"/>
        <end position="324"/>
    </location>
</feature>
<feature type="chain" id="PRO_5012205681" description="TRP C-terminal domain-containing protein" evidence="3">
    <location>
        <begin position="24"/>
        <end position="705"/>
    </location>
</feature>
<feature type="compositionally biased region" description="Polar residues" evidence="1">
    <location>
        <begin position="616"/>
        <end position="639"/>
    </location>
</feature>
<dbReference type="Proteomes" id="UP000184383">
    <property type="component" value="Unassembled WGS sequence"/>
</dbReference>
<dbReference type="VEuPathDB" id="FungiDB:ASPWEDRAFT_32360"/>
<sequence>MFSGGMMQVYVWVILLWLQLVQAAFIRREDCSSTQNALVNPIFEPLTLGGGLDIADDSTSLWLKIMGDYHGSDCEEVDGAFANVLVDVKVLGETVGYQFESNASCPTVPITGHFRYDPQTYTTYRTAYSLGSAYRLSTLATTIRVRLNNGSDVACMAANITPDLGPVASNLLKGIPVAILILSGLISMALKTSRSRSSMFRYEIANSQRDPVEPFLPGIGDCLQYMQFIFMAGCLTLSYPGFFKPIVSQFSWSSLIYANGPIAHEFLYPGVQDNIYSINGTYGLELMAQVLGATTMTDLWTNATINLSVMVLILVVMIQLASLFKWMWRLLSTPQSGNIEMKADFLAHIQHAGWSVLRMVLHYYIFPIVTFSLYQSHVAKFFPVYQTFLAVLLVSLLAVSLGFVVRYLGLHDKQNLFFTESSLPRSSQSWLSDALYGLPLLRGIIIGGLQISGIGQIVALAICEIALIVALFSHRYTSPVWKGISIAVVRLTTILMSCAFLPSVGLSEGTKGYVGYCILSFHAAVLIFGFFANSILNVLKLVLRRKNILDPHSVDPEDRPPVFGLDQLSRRSKRNMSFSHLPALSPDPACIPHHSVRGSSEESHSMDGHFYRQPRSRNYTSMSPSEATGTVESIPSSSDTESRGSTETDFEERRSDVDYSVREADQYYRRREIVMGSSEPPRESDTFSRWRPKKEKGFEVVRSSS</sequence>
<feature type="transmembrane region" description="Helical" evidence="2">
    <location>
        <begin position="454"/>
        <end position="472"/>
    </location>
</feature>
<feature type="compositionally biased region" description="Basic and acidic residues" evidence="1">
    <location>
        <begin position="599"/>
        <end position="610"/>
    </location>
</feature>
<proteinExistence type="predicted"/>
<keyword evidence="2" id="KW-0472">Membrane</keyword>
<dbReference type="GO" id="GO:0055085">
    <property type="term" value="P:transmembrane transport"/>
    <property type="evidence" value="ECO:0007669"/>
    <property type="project" value="TreeGrafter"/>
</dbReference>
<dbReference type="InterPro" id="IPR010308">
    <property type="entry name" value="TRP_C"/>
</dbReference>
<reference evidence="6" key="1">
    <citation type="journal article" date="2017" name="Genome Biol.">
        <title>Comparative genomics reveals high biological diversity and specific adaptations in the industrially and medically important fungal genus Aspergillus.</title>
        <authorList>
            <person name="de Vries R.P."/>
            <person name="Riley R."/>
            <person name="Wiebenga A."/>
            <person name="Aguilar-Osorio G."/>
            <person name="Amillis S."/>
            <person name="Uchima C.A."/>
            <person name="Anderluh G."/>
            <person name="Asadollahi M."/>
            <person name="Askin M."/>
            <person name="Barry K."/>
            <person name="Battaglia E."/>
            <person name="Bayram O."/>
            <person name="Benocci T."/>
            <person name="Braus-Stromeyer S.A."/>
            <person name="Caldana C."/>
            <person name="Canovas D."/>
            <person name="Cerqueira G.C."/>
            <person name="Chen F."/>
            <person name="Chen W."/>
            <person name="Choi C."/>
            <person name="Clum A."/>
            <person name="Dos Santos R.A."/>
            <person name="Damasio A.R."/>
            <person name="Diallinas G."/>
            <person name="Emri T."/>
            <person name="Fekete E."/>
            <person name="Flipphi M."/>
            <person name="Freyberg S."/>
            <person name="Gallo A."/>
            <person name="Gournas C."/>
            <person name="Habgood R."/>
            <person name="Hainaut M."/>
            <person name="Harispe M.L."/>
            <person name="Henrissat B."/>
            <person name="Hilden K.S."/>
            <person name="Hope R."/>
            <person name="Hossain A."/>
            <person name="Karabika E."/>
            <person name="Karaffa L."/>
            <person name="Karanyi Z."/>
            <person name="Krasevec N."/>
            <person name="Kuo A."/>
            <person name="Kusch H."/>
            <person name="LaButti K."/>
            <person name="Lagendijk E.L."/>
            <person name="Lapidus A."/>
            <person name="Levasseur A."/>
            <person name="Lindquist E."/>
            <person name="Lipzen A."/>
            <person name="Logrieco A.F."/>
            <person name="MacCabe A."/>
            <person name="Maekelae M.R."/>
            <person name="Malavazi I."/>
            <person name="Melin P."/>
            <person name="Meyer V."/>
            <person name="Mielnichuk N."/>
            <person name="Miskei M."/>
            <person name="Molnar A.P."/>
            <person name="Mule G."/>
            <person name="Ngan C.Y."/>
            <person name="Orejas M."/>
            <person name="Orosz E."/>
            <person name="Ouedraogo J.P."/>
            <person name="Overkamp K.M."/>
            <person name="Park H.-S."/>
            <person name="Perrone G."/>
            <person name="Piumi F."/>
            <person name="Punt P.J."/>
            <person name="Ram A.F."/>
            <person name="Ramon A."/>
            <person name="Rauscher S."/>
            <person name="Record E."/>
            <person name="Riano-Pachon D.M."/>
            <person name="Robert V."/>
            <person name="Roehrig J."/>
            <person name="Ruller R."/>
            <person name="Salamov A."/>
            <person name="Salih N.S."/>
            <person name="Samson R.A."/>
            <person name="Sandor E."/>
            <person name="Sanguinetti M."/>
            <person name="Schuetze T."/>
            <person name="Sepcic K."/>
            <person name="Shelest E."/>
            <person name="Sherlock G."/>
            <person name="Sophianopoulou V."/>
            <person name="Squina F.M."/>
            <person name="Sun H."/>
            <person name="Susca A."/>
            <person name="Todd R.B."/>
            <person name="Tsang A."/>
            <person name="Unkles S.E."/>
            <person name="van de Wiele N."/>
            <person name="van Rossen-Uffink D."/>
            <person name="Oliveira J.V."/>
            <person name="Vesth T.C."/>
            <person name="Visser J."/>
            <person name="Yu J.-H."/>
            <person name="Zhou M."/>
            <person name="Andersen M.R."/>
            <person name="Archer D.B."/>
            <person name="Baker S.E."/>
            <person name="Benoit I."/>
            <person name="Brakhage A.A."/>
            <person name="Braus G.H."/>
            <person name="Fischer R."/>
            <person name="Frisvad J.C."/>
            <person name="Goldman G.H."/>
            <person name="Houbraken J."/>
            <person name="Oakley B."/>
            <person name="Pocsi I."/>
            <person name="Scazzocchio C."/>
            <person name="Seiboth B."/>
            <person name="vanKuyk P.A."/>
            <person name="Wortman J."/>
            <person name="Dyer P.S."/>
            <person name="Grigoriev I.V."/>
        </authorList>
    </citation>
    <scope>NUCLEOTIDE SEQUENCE [LARGE SCALE GENOMIC DNA]</scope>
    <source>
        <strain evidence="6">DTO 134E9</strain>
    </source>
</reference>
<dbReference type="InterPro" id="IPR040241">
    <property type="entry name" value="TRP_Flc/Pkd2-like"/>
</dbReference>
<keyword evidence="2" id="KW-0812">Transmembrane</keyword>
<evidence type="ECO:0000256" key="3">
    <source>
        <dbReference type="SAM" id="SignalP"/>
    </source>
</evidence>
<evidence type="ECO:0000256" key="1">
    <source>
        <dbReference type="SAM" id="MobiDB-lite"/>
    </source>
</evidence>
<dbReference type="Pfam" id="PF06011">
    <property type="entry name" value="TRP"/>
    <property type="match status" value="1"/>
</dbReference>
<dbReference type="PANTHER" id="PTHR31145">
    <property type="entry name" value="INTEGRAL MEMBRANE PROTEIN (AFU_ORTHOLOGUE AFUA_7G01610)"/>
    <property type="match status" value="1"/>
</dbReference>
<dbReference type="PANTHER" id="PTHR31145:SF8">
    <property type="entry name" value="INTEGRAL MEMBRANE PROTEIN (AFU_ORTHOLOGUE AFUA_2G17475)"/>
    <property type="match status" value="1"/>
</dbReference>
<dbReference type="GeneID" id="63749498"/>
<keyword evidence="2" id="KW-1133">Transmembrane helix</keyword>
<evidence type="ECO:0000259" key="4">
    <source>
        <dbReference type="Pfam" id="PF06011"/>
    </source>
</evidence>
<protein>
    <recommendedName>
        <fullName evidence="4">TRP C-terminal domain-containing protein</fullName>
    </recommendedName>
</protein>
<feature type="signal peptide" evidence="3">
    <location>
        <begin position="1"/>
        <end position="23"/>
    </location>
</feature>
<dbReference type="OrthoDB" id="269822at2759"/>
<feature type="compositionally biased region" description="Basic and acidic residues" evidence="1">
    <location>
        <begin position="640"/>
        <end position="673"/>
    </location>
</feature>
<organism evidence="5 6">
    <name type="scientific">Aspergillus wentii DTO 134E9</name>
    <dbReference type="NCBI Taxonomy" id="1073089"/>
    <lineage>
        <taxon>Eukaryota</taxon>
        <taxon>Fungi</taxon>
        <taxon>Dikarya</taxon>
        <taxon>Ascomycota</taxon>
        <taxon>Pezizomycotina</taxon>
        <taxon>Eurotiomycetes</taxon>
        <taxon>Eurotiomycetidae</taxon>
        <taxon>Eurotiales</taxon>
        <taxon>Aspergillaceae</taxon>
        <taxon>Aspergillus</taxon>
        <taxon>Aspergillus subgen. Cremei</taxon>
    </lineage>
</organism>
<accession>A0A1L9R5F5</accession>
<feature type="transmembrane region" description="Helical" evidence="2">
    <location>
        <begin position="345"/>
        <end position="365"/>
    </location>
</feature>
<feature type="domain" description="TRP C-terminal" evidence="4">
    <location>
        <begin position="430"/>
        <end position="528"/>
    </location>
</feature>
<name>A0A1L9R5F5_ASPWE</name>
<feature type="region of interest" description="Disordered" evidence="1">
    <location>
        <begin position="589"/>
        <end position="705"/>
    </location>
</feature>
<evidence type="ECO:0000313" key="6">
    <source>
        <dbReference type="Proteomes" id="UP000184383"/>
    </source>
</evidence>
<evidence type="ECO:0000313" key="5">
    <source>
        <dbReference type="EMBL" id="OJJ30151.1"/>
    </source>
</evidence>
<feature type="transmembrane region" description="Helical" evidence="2">
    <location>
        <begin position="171"/>
        <end position="190"/>
    </location>
</feature>
<feature type="transmembrane region" description="Helical" evidence="2">
    <location>
        <begin position="225"/>
        <end position="243"/>
    </location>
</feature>
<dbReference type="RefSeq" id="XP_040683828.1">
    <property type="nucleotide sequence ID" value="XM_040833650.1"/>
</dbReference>
<keyword evidence="3" id="KW-0732">Signal</keyword>
<keyword evidence="6" id="KW-1185">Reference proteome</keyword>
<dbReference type="EMBL" id="KV878217">
    <property type="protein sequence ID" value="OJJ30151.1"/>
    <property type="molecule type" value="Genomic_DNA"/>
</dbReference>
<dbReference type="GO" id="GO:0016020">
    <property type="term" value="C:membrane"/>
    <property type="evidence" value="ECO:0007669"/>
    <property type="project" value="TreeGrafter"/>
</dbReference>
<gene>
    <name evidence="5" type="ORF">ASPWEDRAFT_32360</name>
</gene>
<feature type="transmembrane region" description="Helical" evidence="2">
    <location>
        <begin position="513"/>
        <end position="536"/>
    </location>
</feature>
<feature type="transmembrane region" description="Helical" evidence="2">
    <location>
        <begin position="484"/>
        <end position="507"/>
    </location>
</feature>